<gene>
    <name evidence="1" type="ORF">FYC77_12165</name>
</gene>
<dbReference type="RefSeq" id="WP_149081759.1">
    <property type="nucleotide sequence ID" value="NZ_VTAW01000014.1"/>
</dbReference>
<dbReference type="Proteomes" id="UP000324104">
    <property type="component" value="Unassembled WGS sequence"/>
</dbReference>
<reference evidence="1 2" key="1">
    <citation type="submission" date="2019-08" db="EMBL/GenBank/DDBJ databases">
        <title>Archaea genome.</title>
        <authorList>
            <person name="Kajale S."/>
            <person name="Shouche Y."/>
            <person name="Deshpande N."/>
            <person name="Sharma A."/>
        </authorList>
    </citation>
    <scope>NUCLEOTIDE SEQUENCE [LARGE SCALE GENOMIC DNA]</scope>
    <source>
        <strain evidence="1 2">ESP3B_9</strain>
    </source>
</reference>
<sequence length="197" mass="22748">MVCPVAELTQTAEGEVVFSDIRPSYSPTSRTSVDEIAQYQPGSRTDIFACEADESDQYGRRGESAEAYYTRLWRYHQRWDDDRYGRREFKDKIAVTRALGSSLPVSTYERREAVVFVRSHNGRRFNQYGGILAMALGAFAAIRDEVISARSQQLSDQLENPLERRLSTYDCFIDVCEQHDVDWYSAYTKVKAIRNRE</sequence>
<name>A0A5D5APT6_9EURY</name>
<accession>A0A5D5APT6</accession>
<organism evidence="1 2">
    <name type="scientific">Natrialba swarupiae</name>
    <dbReference type="NCBI Taxonomy" id="2448032"/>
    <lineage>
        <taxon>Archaea</taxon>
        <taxon>Methanobacteriati</taxon>
        <taxon>Methanobacteriota</taxon>
        <taxon>Stenosarchaea group</taxon>
        <taxon>Halobacteria</taxon>
        <taxon>Halobacteriales</taxon>
        <taxon>Natrialbaceae</taxon>
        <taxon>Natrialba</taxon>
    </lineage>
</organism>
<dbReference type="EMBL" id="VTAW01000014">
    <property type="protein sequence ID" value="TYT61772.1"/>
    <property type="molecule type" value="Genomic_DNA"/>
</dbReference>
<evidence type="ECO:0000313" key="2">
    <source>
        <dbReference type="Proteomes" id="UP000324104"/>
    </source>
</evidence>
<comment type="caution">
    <text evidence="1">The sequence shown here is derived from an EMBL/GenBank/DDBJ whole genome shotgun (WGS) entry which is preliminary data.</text>
</comment>
<proteinExistence type="predicted"/>
<evidence type="ECO:0000313" key="1">
    <source>
        <dbReference type="EMBL" id="TYT61772.1"/>
    </source>
</evidence>
<dbReference type="AlphaFoldDB" id="A0A5D5APT6"/>
<protein>
    <submittedName>
        <fullName evidence="1">Uncharacterized protein</fullName>
    </submittedName>
</protein>
<keyword evidence="2" id="KW-1185">Reference proteome</keyword>